<dbReference type="Gene3D" id="3.40.30.10">
    <property type="entry name" value="Glutaredoxin"/>
    <property type="match status" value="1"/>
</dbReference>
<organism evidence="4 5">
    <name type="scientific">Symbiodinium natans</name>
    <dbReference type="NCBI Taxonomy" id="878477"/>
    <lineage>
        <taxon>Eukaryota</taxon>
        <taxon>Sar</taxon>
        <taxon>Alveolata</taxon>
        <taxon>Dinophyceae</taxon>
        <taxon>Suessiales</taxon>
        <taxon>Symbiodiniaceae</taxon>
        <taxon>Symbiodinium</taxon>
    </lineage>
</organism>
<dbReference type="InterPro" id="IPR051063">
    <property type="entry name" value="PDI"/>
</dbReference>
<evidence type="ECO:0000313" key="5">
    <source>
        <dbReference type="Proteomes" id="UP000604046"/>
    </source>
</evidence>
<dbReference type="SUPFAM" id="SSF52833">
    <property type="entry name" value="Thioredoxin-like"/>
    <property type="match status" value="1"/>
</dbReference>
<evidence type="ECO:0000256" key="3">
    <source>
        <dbReference type="SAM" id="Coils"/>
    </source>
</evidence>
<evidence type="ECO:0000256" key="1">
    <source>
        <dbReference type="ARBA" id="ARBA00006347"/>
    </source>
</evidence>
<keyword evidence="3" id="KW-0175">Coiled coil</keyword>
<protein>
    <submittedName>
        <fullName evidence="4">SEP2 protein</fullName>
    </submittedName>
</protein>
<name>A0A812N3Y0_9DINO</name>
<dbReference type="PANTHER" id="PTHR45672">
    <property type="entry name" value="PROTEIN DISULFIDE-ISOMERASE C17H9.14C-RELATED"/>
    <property type="match status" value="1"/>
</dbReference>
<dbReference type="EMBL" id="CAJNDS010001779">
    <property type="protein sequence ID" value="CAE7278099.1"/>
    <property type="molecule type" value="Genomic_DNA"/>
</dbReference>
<dbReference type="Proteomes" id="UP000604046">
    <property type="component" value="Unassembled WGS sequence"/>
</dbReference>
<dbReference type="GO" id="GO:0003756">
    <property type="term" value="F:protein disulfide isomerase activity"/>
    <property type="evidence" value="ECO:0007669"/>
    <property type="project" value="TreeGrafter"/>
</dbReference>
<accession>A0A812N3Y0</accession>
<dbReference type="AlphaFoldDB" id="A0A812N3Y0"/>
<gene>
    <name evidence="4" type="primary">SEP2</name>
    <name evidence="4" type="ORF">SNAT2548_LOCUS14741</name>
</gene>
<dbReference type="InterPro" id="IPR036249">
    <property type="entry name" value="Thioredoxin-like_sf"/>
</dbReference>
<dbReference type="GO" id="GO:0005783">
    <property type="term" value="C:endoplasmic reticulum"/>
    <property type="evidence" value="ECO:0007669"/>
    <property type="project" value="TreeGrafter"/>
</dbReference>
<comment type="caution">
    <text evidence="4">The sequence shown here is derived from an EMBL/GenBank/DDBJ whole genome shotgun (WGS) entry which is preliminary data.</text>
</comment>
<dbReference type="PANTHER" id="PTHR45672:SF3">
    <property type="entry name" value="THIOREDOXIN DOMAIN-CONTAINING PROTEIN 5"/>
    <property type="match status" value="1"/>
</dbReference>
<dbReference type="OrthoDB" id="72053at2759"/>
<proteinExistence type="inferred from homology"/>
<sequence length="151" mass="17102">MDNAKDLCSQYGVQGYPTLKYFSPSTSPEGDPYDDARDLKALNKFVKRAAKLPCAPDTGENCDKKDNAYLEEIKDMPADKMKEEKAKMQKEMEDLEGEYKAAADLFEKQKEEAMATMKKQEDLKKSLGKLKDKTNYKIAILKAKTGDKDEL</sequence>
<dbReference type="GO" id="GO:0006457">
    <property type="term" value="P:protein folding"/>
    <property type="evidence" value="ECO:0007669"/>
    <property type="project" value="TreeGrafter"/>
</dbReference>
<comment type="similarity">
    <text evidence="1">Belongs to the protein disulfide isomerase family.</text>
</comment>
<keyword evidence="5" id="KW-1185">Reference proteome</keyword>
<reference evidence="4" key="1">
    <citation type="submission" date="2021-02" db="EMBL/GenBank/DDBJ databases">
        <authorList>
            <person name="Dougan E. K."/>
            <person name="Rhodes N."/>
            <person name="Thang M."/>
            <person name="Chan C."/>
        </authorList>
    </citation>
    <scope>NUCLEOTIDE SEQUENCE</scope>
</reference>
<evidence type="ECO:0000313" key="4">
    <source>
        <dbReference type="EMBL" id="CAE7278099.1"/>
    </source>
</evidence>
<keyword evidence="2" id="KW-0732">Signal</keyword>
<feature type="coiled-coil region" evidence="3">
    <location>
        <begin position="78"/>
        <end position="123"/>
    </location>
</feature>
<evidence type="ECO:0000256" key="2">
    <source>
        <dbReference type="ARBA" id="ARBA00022729"/>
    </source>
</evidence>